<dbReference type="EMBL" id="DUZY01000007">
    <property type="protein sequence ID" value="DAD44346.1"/>
    <property type="molecule type" value="Genomic_DNA"/>
</dbReference>
<evidence type="ECO:0000313" key="2">
    <source>
        <dbReference type="Proteomes" id="UP000607653"/>
    </source>
</evidence>
<dbReference type="Proteomes" id="UP000607653">
    <property type="component" value="Unassembled WGS sequence"/>
</dbReference>
<evidence type="ECO:0000313" key="1">
    <source>
        <dbReference type="EMBL" id="DAD44346.1"/>
    </source>
</evidence>
<sequence length="101" mass="11549">MCLLLTQQHGWQKYGWLQGEPTAMYMAENHSSIQLAKQLGIQIHTLDISALGSSKPYRQLCLEKVEAFSSLRQFEYKVCFVNCSRDGNLVYLAMDFELANV</sequence>
<name>A0A822ZN29_NELNU</name>
<keyword evidence="2" id="KW-1185">Reference proteome</keyword>
<gene>
    <name evidence="1" type="ORF">HUJ06_002576</name>
</gene>
<reference evidence="1 2" key="1">
    <citation type="journal article" date="2020" name="Mol. Biol. Evol.">
        <title>Distinct Expression and Methylation Patterns for Genes with Different Fates following a Single Whole-Genome Duplication in Flowering Plants.</title>
        <authorList>
            <person name="Shi T."/>
            <person name="Rahmani R.S."/>
            <person name="Gugger P.F."/>
            <person name="Wang M."/>
            <person name="Li H."/>
            <person name="Zhang Y."/>
            <person name="Li Z."/>
            <person name="Wang Q."/>
            <person name="Van de Peer Y."/>
            <person name="Marchal K."/>
            <person name="Chen J."/>
        </authorList>
    </citation>
    <scope>NUCLEOTIDE SEQUENCE [LARGE SCALE GENOMIC DNA]</scope>
    <source>
        <tissue evidence="1">Leaf</tissue>
    </source>
</reference>
<dbReference type="AlphaFoldDB" id="A0A822ZN29"/>
<accession>A0A822ZN29</accession>
<protein>
    <submittedName>
        <fullName evidence="1">Uncharacterized protein</fullName>
    </submittedName>
</protein>
<comment type="caution">
    <text evidence="1">The sequence shown here is derived from an EMBL/GenBank/DDBJ whole genome shotgun (WGS) entry which is preliminary data.</text>
</comment>
<proteinExistence type="predicted"/>
<organism evidence="1 2">
    <name type="scientific">Nelumbo nucifera</name>
    <name type="common">Sacred lotus</name>
    <dbReference type="NCBI Taxonomy" id="4432"/>
    <lineage>
        <taxon>Eukaryota</taxon>
        <taxon>Viridiplantae</taxon>
        <taxon>Streptophyta</taxon>
        <taxon>Embryophyta</taxon>
        <taxon>Tracheophyta</taxon>
        <taxon>Spermatophyta</taxon>
        <taxon>Magnoliopsida</taxon>
        <taxon>Proteales</taxon>
        <taxon>Nelumbonaceae</taxon>
        <taxon>Nelumbo</taxon>
    </lineage>
</organism>